<evidence type="ECO:0000259" key="1">
    <source>
        <dbReference type="Pfam" id="PF08473"/>
    </source>
</evidence>
<feature type="domain" description="Voltage-dependent calcium channel alpha-2/delta subunit conserved region" evidence="1">
    <location>
        <begin position="240"/>
        <end position="317"/>
    </location>
</feature>
<dbReference type="eggNOG" id="KOG2353">
    <property type="taxonomic scope" value="Eukaryota"/>
</dbReference>
<dbReference type="AlphaFoldDB" id="C3XQQ4"/>
<gene>
    <name evidence="2" type="ORF">BRAFLDRAFT_93662</name>
</gene>
<name>C3XQQ4_BRAFL</name>
<dbReference type="EMBL" id="GG666455">
    <property type="protein sequence ID" value="EEN69630.1"/>
    <property type="molecule type" value="Genomic_DNA"/>
</dbReference>
<dbReference type="PANTHER" id="PTHR10166">
    <property type="entry name" value="VOLTAGE-DEPENDENT CALCIUM CHANNEL SUBUNIT ALPHA-2/DELTA-RELATED"/>
    <property type="match status" value="1"/>
</dbReference>
<feature type="domain" description="Voltage-dependent calcium channel alpha-2/delta subunit conserved region" evidence="1">
    <location>
        <begin position="4"/>
        <end position="213"/>
    </location>
</feature>
<accession>C3XQQ4</accession>
<dbReference type="InterPro" id="IPR051173">
    <property type="entry name" value="Ca_channel_alpha-2/delta"/>
</dbReference>
<sequence>MLKRSGENTDGDEKMIQHVMLDAVVTASHATNQWQSLAPQFQSQGIDSLFISGASGLTRVLHDGETPFHHGDSFTATYFTRSLSNKDVYMFHTPREEDMEPSDPLNIVGAKAVKVPVQGQDVLPAVAGANINADKVSDKMKDISEIKGCQTYTPTSCMTCADMDAECFLLDDGGFVIATTRDDSQDVIGTFLGDRDGSLMMSLLQHEVYERSLMSAWLSVAGAQNVPTPTPTTIYTEDPDELRHHCVAKQTQYRFFGDFATNDGFRPWSSSKEIKRDVPNCNCTREFAAVRLPDTNLLFVIADENCGTCNTTRLAQSQFFDILLSV</sequence>
<dbReference type="Pfam" id="PF08473">
    <property type="entry name" value="VGCC_alpha2"/>
    <property type="match status" value="2"/>
</dbReference>
<dbReference type="PANTHER" id="PTHR10166:SF67">
    <property type="entry name" value="VWFA DOMAIN-CONTAINING PROTEIN"/>
    <property type="match status" value="1"/>
</dbReference>
<dbReference type="InterPro" id="IPR013680">
    <property type="entry name" value="VDCC_a2/dsu"/>
</dbReference>
<dbReference type="InParanoid" id="C3XQQ4"/>
<proteinExistence type="predicted"/>
<dbReference type="STRING" id="7739.C3XQQ4"/>
<organism>
    <name type="scientific">Branchiostoma floridae</name>
    <name type="common">Florida lancelet</name>
    <name type="synonym">Amphioxus</name>
    <dbReference type="NCBI Taxonomy" id="7739"/>
    <lineage>
        <taxon>Eukaryota</taxon>
        <taxon>Metazoa</taxon>
        <taxon>Chordata</taxon>
        <taxon>Cephalochordata</taxon>
        <taxon>Leptocardii</taxon>
        <taxon>Amphioxiformes</taxon>
        <taxon>Branchiostomatidae</taxon>
        <taxon>Branchiostoma</taxon>
    </lineage>
</organism>
<evidence type="ECO:0000313" key="2">
    <source>
        <dbReference type="EMBL" id="EEN69630.1"/>
    </source>
</evidence>
<protein>
    <recommendedName>
        <fullName evidence="1">Voltage-dependent calcium channel alpha-2/delta subunit conserved region domain-containing protein</fullName>
    </recommendedName>
</protein>
<reference evidence="2" key="1">
    <citation type="journal article" date="2008" name="Nature">
        <title>The amphioxus genome and the evolution of the chordate karyotype.</title>
        <authorList>
            <consortium name="US DOE Joint Genome Institute (JGI-PGF)"/>
            <person name="Putnam N.H."/>
            <person name="Butts T."/>
            <person name="Ferrier D.E.K."/>
            <person name="Furlong R.F."/>
            <person name="Hellsten U."/>
            <person name="Kawashima T."/>
            <person name="Robinson-Rechavi M."/>
            <person name="Shoguchi E."/>
            <person name="Terry A."/>
            <person name="Yu J.-K."/>
            <person name="Benito-Gutierrez E.L."/>
            <person name="Dubchak I."/>
            <person name="Garcia-Fernandez J."/>
            <person name="Gibson-Brown J.J."/>
            <person name="Grigoriev I.V."/>
            <person name="Horton A.C."/>
            <person name="de Jong P.J."/>
            <person name="Jurka J."/>
            <person name="Kapitonov V.V."/>
            <person name="Kohara Y."/>
            <person name="Kuroki Y."/>
            <person name="Lindquist E."/>
            <person name="Lucas S."/>
            <person name="Osoegawa K."/>
            <person name="Pennacchio L.A."/>
            <person name="Salamov A.A."/>
            <person name="Satou Y."/>
            <person name="Sauka-Spengler T."/>
            <person name="Schmutz J."/>
            <person name="Shin-I T."/>
            <person name="Toyoda A."/>
            <person name="Bronner-Fraser M."/>
            <person name="Fujiyama A."/>
            <person name="Holland L.Z."/>
            <person name="Holland P.W.H."/>
            <person name="Satoh N."/>
            <person name="Rokhsar D.S."/>
        </authorList>
    </citation>
    <scope>NUCLEOTIDE SEQUENCE [LARGE SCALE GENOMIC DNA]</scope>
    <source>
        <strain evidence="2">S238N-H82</strain>
        <tissue evidence="2">Testes</tissue>
    </source>
</reference>